<evidence type="ECO:0000313" key="2">
    <source>
        <dbReference type="Proteomes" id="UP000252415"/>
    </source>
</evidence>
<dbReference type="Gene3D" id="3.30.1460.30">
    <property type="entry name" value="YgaC/TfoX-N like chaperone"/>
    <property type="match status" value="1"/>
</dbReference>
<comment type="caution">
    <text evidence="1">The sequence shown here is derived from an EMBL/GenBank/DDBJ whole genome shotgun (WGS) entry which is preliminary data.</text>
</comment>
<organism evidence="1 2">
    <name type="scientific">Paenibacillus prosopidis</name>
    <dbReference type="NCBI Taxonomy" id="630520"/>
    <lineage>
        <taxon>Bacteria</taxon>
        <taxon>Bacillati</taxon>
        <taxon>Bacillota</taxon>
        <taxon>Bacilli</taxon>
        <taxon>Bacillales</taxon>
        <taxon>Paenibacillaceae</taxon>
        <taxon>Paenibacillus</taxon>
    </lineage>
</organism>
<dbReference type="OrthoDB" id="963621at2"/>
<gene>
    <name evidence="1" type="ORF">DFP97_107193</name>
</gene>
<dbReference type="RefSeq" id="WP_114380390.1">
    <property type="nucleotide sequence ID" value="NZ_QPJD01000007.1"/>
</dbReference>
<name>A0A368VZZ1_9BACL</name>
<reference evidence="1 2" key="1">
    <citation type="submission" date="2018-07" db="EMBL/GenBank/DDBJ databases">
        <title>Genomic Encyclopedia of Type Strains, Phase III (KMG-III): the genomes of soil and plant-associated and newly described type strains.</title>
        <authorList>
            <person name="Whitman W."/>
        </authorList>
    </citation>
    <scope>NUCLEOTIDE SEQUENCE [LARGE SCALE GENOMIC DNA]</scope>
    <source>
        <strain evidence="1 2">CECT 7506</strain>
    </source>
</reference>
<proteinExistence type="predicted"/>
<dbReference type="EMBL" id="QPJD01000007">
    <property type="protein sequence ID" value="RCW47991.1"/>
    <property type="molecule type" value="Genomic_DNA"/>
</dbReference>
<evidence type="ECO:0008006" key="3">
    <source>
        <dbReference type="Google" id="ProtNLM"/>
    </source>
</evidence>
<accession>A0A368VZZ1</accession>
<keyword evidence="2" id="KW-1185">Reference proteome</keyword>
<sequence length="103" mass="11844">MSQYEVKFNEIASHLNLTDNVAKGNMFGAKCLKINKKAFAMFHQEEMVFKLPADESLMSMEGVRPFEPMPGRPMTGWVQVPNRHSVQWEDLAVKALNYVRQLN</sequence>
<protein>
    <recommendedName>
        <fullName evidence="3">TfoX-like protein</fullName>
    </recommendedName>
</protein>
<dbReference type="Proteomes" id="UP000252415">
    <property type="component" value="Unassembled WGS sequence"/>
</dbReference>
<evidence type="ECO:0000313" key="1">
    <source>
        <dbReference type="EMBL" id="RCW47991.1"/>
    </source>
</evidence>
<dbReference type="AlphaFoldDB" id="A0A368VZZ1"/>